<gene>
    <name evidence="1" type="ORF">PHPALM_1971</name>
</gene>
<feature type="non-terminal residue" evidence="1">
    <location>
        <position position="1"/>
    </location>
</feature>
<dbReference type="Proteomes" id="UP000237271">
    <property type="component" value="Unassembled WGS sequence"/>
</dbReference>
<evidence type="ECO:0000313" key="1">
    <source>
        <dbReference type="EMBL" id="POM80224.1"/>
    </source>
</evidence>
<name>A0A2P4YR15_9STRA</name>
<evidence type="ECO:0000313" key="2">
    <source>
        <dbReference type="Proteomes" id="UP000237271"/>
    </source>
</evidence>
<accession>A0A2P4YR15</accession>
<comment type="caution">
    <text evidence="1">The sequence shown here is derived from an EMBL/GenBank/DDBJ whole genome shotgun (WGS) entry which is preliminary data.</text>
</comment>
<sequence>SWRPLVVKHFPTIRHPHAQLALSSARLVGTVVPAKMPDFEAGAALEGGVAPRGLVLEQRADFAALCLRFVLPSVLPLRLSSDRHVARRYTFTRLGRRKRLPG</sequence>
<keyword evidence="2" id="KW-1185">Reference proteome</keyword>
<dbReference type="EMBL" id="NCKW01000617">
    <property type="protein sequence ID" value="POM80224.1"/>
    <property type="molecule type" value="Genomic_DNA"/>
</dbReference>
<proteinExistence type="predicted"/>
<protein>
    <submittedName>
        <fullName evidence="1">Cation-transporting ATPase</fullName>
    </submittedName>
</protein>
<reference evidence="1 2" key="1">
    <citation type="journal article" date="2017" name="Genome Biol. Evol.">
        <title>Phytophthora megakarya and P. palmivora, closely related causal agents of cacao black pod rot, underwent increases in genome sizes and gene numbers by different mechanisms.</title>
        <authorList>
            <person name="Ali S.S."/>
            <person name="Shao J."/>
            <person name="Lary D.J."/>
            <person name="Kronmiller B."/>
            <person name="Shen D."/>
            <person name="Strem M.D."/>
            <person name="Amoako-Attah I."/>
            <person name="Akrofi A.Y."/>
            <person name="Begoude B.A."/>
            <person name="Ten Hoopen G.M."/>
            <person name="Coulibaly K."/>
            <person name="Kebe B.I."/>
            <person name="Melnick R.L."/>
            <person name="Guiltinan M.J."/>
            <person name="Tyler B.M."/>
            <person name="Meinhardt L.W."/>
            <person name="Bailey B.A."/>
        </authorList>
    </citation>
    <scope>NUCLEOTIDE SEQUENCE [LARGE SCALE GENOMIC DNA]</scope>
    <source>
        <strain evidence="2">sbr112.9</strain>
    </source>
</reference>
<organism evidence="1 2">
    <name type="scientific">Phytophthora palmivora</name>
    <dbReference type="NCBI Taxonomy" id="4796"/>
    <lineage>
        <taxon>Eukaryota</taxon>
        <taxon>Sar</taxon>
        <taxon>Stramenopiles</taxon>
        <taxon>Oomycota</taxon>
        <taxon>Peronosporomycetes</taxon>
        <taxon>Peronosporales</taxon>
        <taxon>Peronosporaceae</taxon>
        <taxon>Phytophthora</taxon>
    </lineage>
</organism>
<dbReference type="AlphaFoldDB" id="A0A2P4YR15"/>